<gene>
    <name evidence="2" type="ORF">AM571_CH01448</name>
</gene>
<protein>
    <submittedName>
        <fullName evidence="2">Uncharacterized protein</fullName>
    </submittedName>
</protein>
<keyword evidence="1" id="KW-0812">Transmembrane</keyword>
<accession>A0A1L5P2B2</accession>
<name>A0A1L5P2B2_RHIET</name>
<sequence>MARKKSRTLQEELVASYSKHSISSRSTFHPALWGNGREPADMIIAVGRSLLFINATEGKSYFENLCDHNLNQARARILEWQGGRPIRGQNEFQSFAIAWEDIDHIAVISVVDGPHAACLAHSIITEGMPEKVRICCTITSDVMRDLARLGGGARDLLAFCKSISEYGVVTAENARSLLSWRYDGRVRWAKAQIPNEPKWLGATIIKGRPVTWFDEFRVIFEGKRRHGQIPNDFSDLNWDEIFSAVIFITNSAAEMEASPDGQIRSAIIGHHWRFQVVVSSIIEGLAEYMDGIMERANQANCTFTYIVILASFGISGMIAMNPGLHSWALDAEMAALV</sequence>
<evidence type="ECO:0000313" key="2">
    <source>
        <dbReference type="EMBL" id="APO74283.1"/>
    </source>
</evidence>
<keyword evidence="1" id="KW-1133">Transmembrane helix</keyword>
<evidence type="ECO:0000313" key="3">
    <source>
        <dbReference type="Proteomes" id="UP000185109"/>
    </source>
</evidence>
<dbReference type="Proteomes" id="UP000185109">
    <property type="component" value="Chromosome"/>
</dbReference>
<keyword evidence="1" id="KW-0472">Membrane</keyword>
<feature type="transmembrane region" description="Helical" evidence="1">
    <location>
        <begin position="302"/>
        <end position="320"/>
    </location>
</feature>
<reference evidence="2 3" key="1">
    <citation type="submission" date="2016-09" db="EMBL/GenBank/DDBJ databases">
        <title>The complete genome sequences of Rhizobium gallicum, symbiovars gallicum and phaseoli, symbionts associated to common bean (Phaseolus vulgaris).</title>
        <authorList>
            <person name="Bustos P."/>
            <person name="Santamaria R.I."/>
            <person name="Perez-Carrascal O.M."/>
            <person name="Juarez S."/>
            <person name="Lozano L."/>
            <person name="Martinez-Flores I."/>
            <person name="Martinez-Romero E."/>
            <person name="Cevallos M."/>
            <person name="Romero D."/>
            <person name="Davila G."/>
            <person name="Gonzalez V."/>
        </authorList>
    </citation>
    <scope>NUCLEOTIDE SEQUENCE [LARGE SCALE GENOMIC DNA]</scope>
    <source>
        <strain evidence="2 3">8C-3</strain>
    </source>
</reference>
<evidence type="ECO:0000256" key="1">
    <source>
        <dbReference type="SAM" id="Phobius"/>
    </source>
</evidence>
<proteinExistence type="predicted"/>
<dbReference type="AlphaFoldDB" id="A0A1L5P2B2"/>
<dbReference type="EMBL" id="CP017241">
    <property type="protein sequence ID" value="APO74283.1"/>
    <property type="molecule type" value="Genomic_DNA"/>
</dbReference>
<organism evidence="2 3">
    <name type="scientific">Rhizobium etli 8C-3</name>
    <dbReference type="NCBI Taxonomy" id="538025"/>
    <lineage>
        <taxon>Bacteria</taxon>
        <taxon>Pseudomonadati</taxon>
        <taxon>Pseudomonadota</taxon>
        <taxon>Alphaproteobacteria</taxon>
        <taxon>Hyphomicrobiales</taxon>
        <taxon>Rhizobiaceae</taxon>
        <taxon>Rhizobium/Agrobacterium group</taxon>
        <taxon>Rhizobium</taxon>
    </lineage>
</organism>